<dbReference type="AlphaFoldDB" id="A0A6A6PFY4"/>
<reference evidence="5" key="1">
    <citation type="journal article" date="2020" name="Stud. Mycol.">
        <title>101 Dothideomycetes genomes: a test case for predicting lifestyles and emergence of pathogens.</title>
        <authorList>
            <person name="Haridas S."/>
            <person name="Albert R."/>
            <person name="Binder M."/>
            <person name="Bloem J."/>
            <person name="Labutti K."/>
            <person name="Salamov A."/>
            <person name="Andreopoulos B."/>
            <person name="Baker S."/>
            <person name="Barry K."/>
            <person name="Bills G."/>
            <person name="Bluhm B."/>
            <person name="Cannon C."/>
            <person name="Castanera R."/>
            <person name="Culley D."/>
            <person name="Daum C."/>
            <person name="Ezra D."/>
            <person name="Gonzalez J."/>
            <person name="Henrissat B."/>
            <person name="Kuo A."/>
            <person name="Liang C."/>
            <person name="Lipzen A."/>
            <person name="Lutzoni F."/>
            <person name="Magnuson J."/>
            <person name="Mondo S."/>
            <person name="Nolan M."/>
            <person name="Ohm R."/>
            <person name="Pangilinan J."/>
            <person name="Park H.-J."/>
            <person name="Ramirez L."/>
            <person name="Alfaro M."/>
            <person name="Sun H."/>
            <person name="Tritt A."/>
            <person name="Yoshinaga Y."/>
            <person name="Zwiers L.-H."/>
            <person name="Turgeon B."/>
            <person name="Goodwin S."/>
            <person name="Spatafora J."/>
            <person name="Crous P."/>
            <person name="Grigoriev I."/>
        </authorList>
    </citation>
    <scope>NUCLEOTIDE SEQUENCE</scope>
    <source>
        <strain evidence="5">CBS 113389</strain>
    </source>
</reference>
<dbReference type="Proteomes" id="UP000799767">
    <property type="component" value="Unassembled WGS sequence"/>
</dbReference>
<evidence type="ECO:0000256" key="1">
    <source>
        <dbReference type="ARBA" id="ARBA00008361"/>
    </source>
</evidence>
<dbReference type="OrthoDB" id="10027013at2759"/>
<keyword evidence="2 5" id="KW-0489">Methyltransferase</keyword>
<dbReference type="RefSeq" id="XP_033585468.1">
    <property type="nucleotide sequence ID" value="XM_033737838.1"/>
</dbReference>
<dbReference type="EMBL" id="MU001643">
    <property type="protein sequence ID" value="KAF2478898.1"/>
    <property type="molecule type" value="Genomic_DNA"/>
</dbReference>
<evidence type="ECO:0000259" key="4">
    <source>
        <dbReference type="Pfam" id="PF08241"/>
    </source>
</evidence>
<dbReference type="SUPFAM" id="SSF53335">
    <property type="entry name" value="S-adenosyl-L-methionine-dependent methyltransferases"/>
    <property type="match status" value="1"/>
</dbReference>
<comment type="similarity">
    <text evidence="1">Belongs to the methyltransferase superfamily.</text>
</comment>
<dbReference type="GO" id="GO:0032259">
    <property type="term" value="P:methylation"/>
    <property type="evidence" value="ECO:0007669"/>
    <property type="project" value="UniProtKB-KW"/>
</dbReference>
<protein>
    <submittedName>
        <fullName evidence="5">S-adenosyl-L-methionine-dependent methyltransferase</fullName>
    </submittedName>
</protein>
<dbReference type="InterPro" id="IPR029063">
    <property type="entry name" value="SAM-dependent_MTases_sf"/>
</dbReference>
<keyword evidence="6" id="KW-1185">Reference proteome</keyword>
<organism evidence="5 6">
    <name type="scientific">Neohortaea acidophila</name>
    <dbReference type="NCBI Taxonomy" id="245834"/>
    <lineage>
        <taxon>Eukaryota</taxon>
        <taxon>Fungi</taxon>
        <taxon>Dikarya</taxon>
        <taxon>Ascomycota</taxon>
        <taxon>Pezizomycotina</taxon>
        <taxon>Dothideomycetes</taxon>
        <taxon>Dothideomycetidae</taxon>
        <taxon>Mycosphaerellales</taxon>
        <taxon>Teratosphaeriaceae</taxon>
        <taxon>Neohortaea</taxon>
    </lineage>
</organism>
<accession>A0A6A6PFY4</accession>
<gene>
    <name evidence="5" type="ORF">BDY17DRAFT_328408</name>
</gene>
<sequence>MVDTDKSYARDDAFWDKYIKGRPKIPQVFFERITNSHGGQFGVVHDVGAGVGIHSPRLARYFQNVIVSDVVAKNVQLAEEQLGDGGEGGEYTYREARMEDASGLEEGSVDFIFASFAMHFAHFDEAFAVFGKQLKPGGTFAALSSSTAILSDAALNDVWHRTWEAGSKTILEHSTDRRDRLRTLGNSSSGYDTMPLPETWFRPGALRISLNAGPDGAKRWPPIIPAELQKEYEVEFGPFSAGIGPNDLLIVGEEAGWSFTADMKTLREQAASMPWSSLEPDAQDPYWKELEAIWPKDKMVEGIFPARIILATRK</sequence>
<evidence type="ECO:0000256" key="3">
    <source>
        <dbReference type="ARBA" id="ARBA00022679"/>
    </source>
</evidence>
<dbReference type="PANTHER" id="PTHR44942:SF4">
    <property type="entry name" value="METHYLTRANSFERASE TYPE 11 DOMAIN-CONTAINING PROTEIN"/>
    <property type="match status" value="1"/>
</dbReference>
<evidence type="ECO:0000313" key="5">
    <source>
        <dbReference type="EMBL" id="KAF2478898.1"/>
    </source>
</evidence>
<evidence type="ECO:0000313" key="6">
    <source>
        <dbReference type="Proteomes" id="UP000799767"/>
    </source>
</evidence>
<dbReference type="PANTHER" id="PTHR44942">
    <property type="entry name" value="METHYLTRANSF_11 DOMAIN-CONTAINING PROTEIN"/>
    <property type="match status" value="1"/>
</dbReference>
<evidence type="ECO:0000256" key="2">
    <source>
        <dbReference type="ARBA" id="ARBA00022603"/>
    </source>
</evidence>
<dbReference type="CDD" id="cd02440">
    <property type="entry name" value="AdoMet_MTases"/>
    <property type="match status" value="1"/>
</dbReference>
<dbReference type="InterPro" id="IPR051052">
    <property type="entry name" value="Diverse_substrate_MTase"/>
</dbReference>
<proteinExistence type="inferred from homology"/>
<keyword evidence="3 5" id="KW-0808">Transferase</keyword>
<dbReference type="GeneID" id="54478840"/>
<dbReference type="InterPro" id="IPR013216">
    <property type="entry name" value="Methyltransf_11"/>
</dbReference>
<name>A0A6A6PFY4_9PEZI</name>
<dbReference type="GO" id="GO:0008757">
    <property type="term" value="F:S-adenosylmethionine-dependent methyltransferase activity"/>
    <property type="evidence" value="ECO:0007669"/>
    <property type="project" value="InterPro"/>
</dbReference>
<feature type="domain" description="Methyltransferase type 11" evidence="4">
    <location>
        <begin position="46"/>
        <end position="141"/>
    </location>
</feature>
<dbReference type="Gene3D" id="3.40.50.150">
    <property type="entry name" value="Vaccinia Virus protein VP39"/>
    <property type="match status" value="1"/>
</dbReference>
<dbReference type="Pfam" id="PF08241">
    <property type="entry name" value="Methyltransf_11"/>
    <property type="match status" value="1"/>
</dbReference>